<dbReference type="Proteomes" id="UP000694904">
    <property type="component" value="Chromosome 2"/>
</dbReference>
<organism evidence="7 8">
    <name type="scientific">Drosophila arizonae</name>
    <name type="common">Fruit fly</name>
    <dbReference type="NCBI Taxonomy" id="7263"/>
    <lineage>
        <taxon>Eukaryota</taxon>
        <taxon>Metazoa</taxon>
        <taxon>Ecdysozoa</taxon>
        <taxon>Arthropoda</taxon>
        <taxon>Hexapoda</taxon>
        <taxon>Insecta</taxon>
        <taxon>Pterygota</taxon>
        <taxon>Neoptera</taxon>
        <taxon>Endopterygota</taxon>
        <taxon>Diptera</taxon>
        <taxon>Brachycera</taxon>
        <taxon>Muscomorpha</taxon>
        <taxon>Ephydroidea</taxon>
        <taxon>Drosophilidae</taxon>
        <taxon>Drosophila</taxon>
    </lineage>
</organism>
<keyword evidence="2 6" id="KW-1003">Cell membrane</keyword>
<evidence type="ECO:0000256" key="1">
    <source>
        <dbReference type="ARBA" id="ARBA00004651"/>
    </source>
</evidence>
<feature type="transmembrane region" description="Helical" evidence="6">
    <location>
        <begin position="57"/>
        <end position="78"/>
    </location>
</feature>
<gene>
    <name evidence="8" type="primary">LOC108618455</name>
</gene>
<dbReference type="InterPro" id="IPR013604">
    <property type="entry name" value="7TM_chemorcpt"/>
</dbReference>
<feature type="transmembrane region" description="Helical" evidence="6">
    <location>
        <begin position="111"/>
        <end position="131"/>
    </location>
</feature>
<feature type="transmembrane region" description="Helical" evidence="6">
    <location>
        <begin position="262"/>
        <end position="285"/>
    </location>
</feature>
<name>A0ABM1PS19_DROAR</name>
<reference evidence="8" key="3">
    <citation type="submission" date="2025-08" db="UniProtKB">
        <authorList>
            <consortium name="RefSeq"/>
        </authorList>
    </citation>
    <scope>IDENTIFICATION</scope>
    <source>
        <tissue evidence="8">Whole organism</tissue>
    </source>
</reference>
<comment type="caution">
    <text evidence="6">Lacks conserved residue(s) required for the propagation of feature annotation.</text>
</comment>
<comment type="function">
    <text evidence="6">Gustatory receptor which mediates acceptance or avoidance behavior, depending on its substrates.</text>
</comment>
<evidence type="ECO:0000313" key="7">
    <source>
        <dbReference type="Proteomes" id="UP000694904"/>
    </source>
</evidence>
<keyword evidence="7" id="KW-1185">Reference proteome</keyword>
<evidence type="ECO:0000256" key="2">
    <source>
        <dbReference type="ARBA" id="ARBA00022475"/>
    </source>
</evidence>
<keyword evidence="6 8" id="KW-0675">Receptor</keyword>
<keyword evidence="5 6" id="KW-0472">Membrane</keyword>
<evidence type="ECO:0000256" key="5">
    <source>
        <dbReference type="ARBA" id="ARBA00023136"/>
    </source>
</evidence>
<evidence type="ECO:0000256" key="3">
    <source>
        <dbReference type="ARBA" id="ARBA00022692"/>
    </source>
</evidence>
<dbReference type="RefSeq" id="XP_017870005.1">
    <property type="nucleotide sequence ID" value="XM_018014516.1"/>
</dbReference>
<sequence>MFGSRRVQFNASWVSVCILRGSLNYATVMGIICFSVKSTGSDGRLVAKNRKWYKTILIMRVCIYVVCGVYTAVIQFWYGDRVVDLVNSFLKLFQRIHALRRSEDVCYGSKWVLTLLLLKVIGLIYESCYLIPGRISDINAGYLLTTICELYNTANASVMLNVYFVAYLSIAIIYDQVNGYIRHELRQQLNEVKTINGTPASRRKLKAAAQRLDKCLEIYDGILRVVDSFHRLFEFPLCVVLMFKFLSIGSITFVIMKNLGGVSLWLMVLKILLDILLLTVAVHIARSNSRVIRWLSVENYYITNNKDWHMKLEMFLSRLNYKEFRVRPLGLFEVSNELILIYMSGLVTYLTYIIQYDMQKENL</sequence>
<comment type="subcellular location">
    <subcellularLocation>
        <location evidence="1 6">Cell membrane</location>
        <topology evidence="1 6">Multi-pass membrane protein</topology>
    </subcellularLocation>
</comment>
<keyword evidence="6" id="KW-0807">Transducer</keyword>
<protein>
    <recommendedName>
        <fullName evidence="6">Gustatory receptor</fullName>
    </recommendedName>
</protein>
<accession>A0ABM1PS19</accession>
<dbReference type="Pfam" id="PF08395">
    <property type="entry name" value="7tm_7"/>
    <property type="match status" value="1"/>
</dbReference>
<reference evidence="7" key="1">
    <citation type="journal article" date="1997" name="Nucleic Acids Res.">
        <title>tRNAscan-SE: a program for improved detection of transfer RNA genes in genomic sequence.</title>
        <authorList>
            <person name="Lowe T.M."/>
            <person name="Eddy S.R."/>
        </authorList>
    </citation>
    <scope>NUCLEOTIDE SEQUENCE [LARGE SCALE GENOMIC DNA]</scope>
</reference>
<evidence type="ECO:0000256" key="4">
    <source>
        <dbReference type="ARBA" id="ARBA00022989"/>
    </source>
</evidence>
<keyword evidence="4 6" id="KW-1133">Transmembrane helix</keyword>
<feature type="transmembrane region" description="Helical" evidence="6">
    <location>
        <begin position="334"/>
        <end position="354"/>
    </location>
</feature>
<keyword evidence="3 6" id="KW-0812">Transmembrane</keyword>
<proteinExistence type="inferred from homology"/>
<reference evidence="7" key="2">
    <citation type="journal article" date="2016" name="G3 (Bethesda)">
        <title>Genome Evolution in Three Species of Cactophilic Drosophila.</title>
        <authorList>
            <person name="Sanchez-Flores A."/>
            <person name="Penazola F."/>
            <person name="Carpinteyro-Ponce J."/>
            <person name="Nazario-Yepiz N."/>
            <person name="Abreu-Goodger C."/>
            <person name="Machado C.A."/>
            <person name="Markow T.A."/>
        </authorList>
    </citation>
    <scope>NUCLEOTIDE SEQUENCE [LARGE SCALE GENOMIC DNA]</scope>
</reference>
<evidence type="ECO:0000313" key="8">
    <source>
        <dbReference type="RefSeq" id="XP_017870005.1"/>
    </source>
</evidence>
<evidence type="ECO:0000256" key="6">
    <source>
        <dbReference type="RuleBase" id="RU363108"/>
    </source>
</evidence>
<dbReference type="GeneID" id="108618455"/>
<feature type="transmembrane region" description="Helical" evidence="6">
    <location>
        <begin position="232"/>
        <end position="256"/>
    </location>
</feature>
<comment type="similarity">
    <text evidence="6">Belongs to the insect chemoreceptor superfamily. Gustatory receptor (GR) family.</text>
</comment>